<dbReference type="Pfam" id="PF07282">
    <property type="entry name" value="Cas12f1-like_TNB"/>
    <property type="match status" value="1"/>
</dbReference>
<evidence type="ECO:0000313" key="3">
    <source>
        <dbReference type="EMBL" id="CUQ83136.1"/>
    </source>
</evidence>
<evidence type="ECO:0000256" key="1">
    <source>
        <dbReference type="ARBA" id="ARBA00023125"/>
    </source>
</evidence>
<gene>
    <name evidence="3" type="ORF">ERS852540_00636</name>
</gene>
<dbReference type="EMBL" id="CZBY01000003">
    <property type="protein sequence ID" value="CUQ83136.1"/>
    <property type="molecule type" value="Genomic_DNA"/>
</dbReference>
<dbReference type="InterPro" id="IPR010095">
    <property type="entry name" value="Cas12f1-like_TNB"/>
</dbReference>
<dbReference type="Proteomes" id="UP000095662">
    <property type="component" value="Unassembled WGS sequence"/>
</dbReference>
<dbReference type="NCBIfam" id="TIGR01766">
    <property type="entry name" value="IS200/IS605 family accessory protein TnpB-like domain"/>
    <property type="match status" value="1"/>
</dbReference>
<evidence type="ECO:0000259" key="2">
    <source>
        <dbReference type="Pfam" id="PF07282"/>
    </source>
</evidence>
<keyword evidence="1" id="KW-0238">DNA-binding</keyword>
<dbReference type="AlphaFoldDB" id="A0A174ZG19"/>
<dbReference type="NCBIfam" id="NF040570">
    <property type="entry name" value="guided_TnpB"/>
    <property type="match status" value="1"/>
</dbReference>
<evidence type="ECO:0000313" key="4">
    <source>
        <dbReference type="Proteomes" id="UP000095662"/>
    </source>
</evidence>
<sequence length="433" mass="50703">MVCNKVIKIALICDQIDKDGKDVNYNDIYKLLWDLQKQTREAKNKVIRLCWEWSGYSSEYFKTHEEYPKDKEIFGISLRGYLYDRIKGDYNLYSGNLSQSAEIAYKEYKNSLKDVLRGDKSIINYRENQPLDIKNKAIQLLYENDNFFVRVALINKDKQKELNFKDCSVRFKLLVKDDSTRTILERCFDEVYTITASKIMYNKKKKQWYINLGYKFTKEIDKTLDKDRILGVDLGVINPLVASVYGSYDRLIIGGGEIDKFRKRVEANKVQMLKQGKYCGDGRIGHGVNTRNKPAYNIEDKISRFRDTVNHKYSKAVVDYAVKNNCGTIQMEDLKGITQNKNERYLKNWTYFDLQTKIEYKAKALGIEVKYKNPKYTSQRCSKCGHIAEENRPEQKTFKCVKCGFKVNADYNASQNLAIKDIDKIIEQYYNKG</sequence>
<accession>A0A174ZG19</accession>
<dbReference type="OrthoDB" id="4278026at2"/>
<feature type="domain" description="Cas12f1-like TNB" evidence="2">
    <location>
        <begin position="353"/>
        <end position="417"/>
    </location>
</feature>
<name>A0A174ZG19_9FIRM</name>
<protein>
    <submittedName>
        <fullName evidence="3">Transposase, IS605 OrfB family</fullName>
    </submittedName>
</protein>
<reference evidence="3 4" key="1">
    <citation type="submission" date="2015-09" db="EMBL/GenBank/DDBJ databases">
        <authorList>
            <consortium name="Pathogen Informatics"/>
        </authorList>
    </citation>
    <scope>NUCLEOTIDE SEQUENCE [LARGE SCALE GENOMIC DNA]</scope>
    <source>
        <strain evidence="3 4">2789STDY5834928</strain>
    </source>
</reference>
<dbReference type="GO" id="GO:0003677">
    <property type="term" value="F:DNA binding"/>
    <property type="evidence" value="ECO:0007669"/>
    <property type="project" value="UniProtKB-KW"/>
</dbReference>
<proteinExistence type="predicted"/>
<dbReference type="STRING" id="39492.ERS852540_00636"/>
<organism evidence="3 4">
    <name type="scientific">[Eubacterium] siraeum</name>
    <dbReference type="NCBI Taxonomy" id="39492"/>
    <lineage>
        <taxon>Bacteria</taxon>
        <taxon>Bacillati</taxon>
        <taxon>Bacillota</taxon>
        <taxon>Clostridia</taxon>
        <taxon>Eubacteriales</taxon>
        <taxon>Oscillospiraceae</taxon>
        <taxon>Oscillospiraceae incertae sedis</taxon>
    </lineage>
</organism>